<dbReference type="Pfam" id="PF09551">
    <property type="entry name" value="Spore_II_R"/>
    <property type="match status" value="1"/>
</dbReference>
<reference evidence="1" key="2">
    <citation type="journal article" date="2021" name="PeerJ">
        <title>Extensive microbial diversity within the chicken gut microbiome revealed by metagenomics and culture.</title>
        <authorList>
            <person name="Gilroy R."/>
            <person name="Ravi A."/>
            <person name="Getino M."/>
            <person name="Pursley I."/>
            <person name="Horton D.L."/>
            <person name="Alikhan N.F."/>
            <person name="Baker D."/>
            <person name="Gharbi K."/>
            <person name="Hall N."/>
            <person name="Watson M."/>
            <person name="Adriaenssens E.M."/>
            <person name="Foster-Nyarko E."/>
            <person name="Jarju S."/>
            <person name="Secka A."/>
            <person name="Antonio M."/>
            <person name="Oren A."/>
            <person name="Chaudhuri R.R."/>
            <person name="La Ragione R."/>
            <person name="Hildebrand F."/>
            <person name="Pallen M.J."/>
        </authorList>
    </citation>
    <scope>NUCLEOTIDE SEQUENCE</scope>
    <source>
        <strain evidence="1">ChiGjej3B3-7149</strain>
    </source>
</reference>
<dbReference type="EMBL" id="DVHH01000067">
    <property type="protein sequence ID" value="HIR54457.1"/>
    <property type="molecule type" value="Genomic_DNA"/>
</dbReference>
<gene>
    <name evidence="1" type="ORF">IAD36_02505</name>
</gene>
<proteinExistence type="predicted"/>
<dbReference type="Proteomes" id="UP000824238">
    <property type="component" value="Unassembled WGS sequence"/>
</dbReference>
<dbReference type="AlphaFoldDB" id="A0A9D1IYL8"/>
<name>A0A9D1IYL8_9FIRM</name>
<evidence type="ECO:0000313" key="2">
    <source>
        <dbReference type="Proteomes" id="UP000824238"/>
    </source>
</evidence>
<comment type="caution">
    <text evidence="1">The sequence shown here is derived from an EMBL/GenBank/DDBJ whole genome shotgun (WGS) entry which is preliminary data.</text>
</comment>
<sequence>MKKQLLKNWEISLLLALCITLCAGTWAGARSEALSAGLIRLHVVAASDEAAEQELKLRVRDSVLAYLEPRLQGAQSAAEAAERIEDELDGIRAAAEAAAEGREAAVTLGREYYPTRDYGSFALPAGRYESLRVVLGEGEGHNWWCVVFPPLCLSAAEAQEALETLGGDSAQLLAPAEDGGVVFKFRLLELWGELMEYLGLD</sequence>
<reference evidence="1" key="1">
    <citation type="submission" date="2020-10" db="EMBL/GenBank/DDBJ databases">
        <authorList>
            <person name="Gilroy R."/>
        </authorList>
    </citation>
    <scope>NUCLEOTIDE SEQUENCE</scope>
    <source>
        <strain evidence="1">ChiGjej3B3-7149</strain>
    </source>
</reference>
<organism evidence="1 2">
    <name type="scientific">Candidatus Scatomorpha intestinigallinarum</name>
    <dbReference type="NCBI Taxonomy" id="2840923"/>
    <lineage>
        <taxon>Bacteria</taxon>
        <taxon>Bacillati</taxon>
        <taxon>Bacillota</taxon>
        <taxon>Clostridia</taxon>
        <taxon>Eubacteriales</taxon>
        <taxon>Candidatus Scatomorpha</taxon>
    </lineage>
</organism>
<protein>
    <submittedName>
        <fullName evidence="1">Stage II sporulation protein R</fullName>
    </submittedName>
</protein>
<evidence type="ECO:0000313" key="1">
    <source>
        <dbReference type="EMBL" id="HIR54457.1"/>
    </source>
</evidence>
<dbReference type="InterPro" id="IPR014202">
    <property type="entry name" value="Spore_II_R"/>
</dbReference>
<accession>A0A9D1IYL8</accession>